<dbReference type="CDD" id="cd08414">
    <property type="entry name" value="PBP2_LTTR_aromatics_like"/>
    <property type="match status" value="1"/>
</dbReference>
<gene>
    <name evidence="6" type="ORF">GCM10023144_46790</name>
</gene>
<dbReference type="PROSITE" id="PS50931">
    <property type="entry name" value="HTH_LYSR"/>
    <property type="match status" value="1"/>
</dbReference>
<keyword evidence="2" id="KW-0805">Transcription regulation</keyword>
<proteinExistence type="inferred from homology"/>
<protein>
    <submittedName>
        <fullName evidence="6">LysR family transcriptional regulator</fullName>
    </submittedName>
</protein>
<dbReference type="RefSeq" id="WP_345252365.1">
    <property type="nucleotide sequence ID" value="NZ_BAABFO010000039.1"/>
</dbReference>
<evidence type="ECO:0000259" key="5">
    <source>
        <dbReference type="PROSITE" id="PS50931"/>
    </source>
</evidence>
<keyword evidence="3" id="KW-0238">DNA-binding</keyword>
<dbReference type="Gene3D" id="1.10.10.10">
    <property type="entry name" value="Winged helix-like DNA-binding domain superfamily/Winged helix DNA-binding domain"/>
    <property type="match status" value="1"/>
</dbReference>
<evidence type="ECO:0000256" key="1">
    <source>
        <dbReference type="ARBA" id="ARBA00009437"/>
    </source>
</evidence>
<dbReference type="InterPro" id="IPR000847">
    <property type="entry name" value="LysR_HTH_N"/>
</dbReference>
<dbReference type="SUPFAM" id="SSF53850">
    <property type="entry name" value="Periplasmic binding protein-like II"/>
    <property type="match status" value="1"/>
</dbReference>
<name>A0ABP8HSB0_9BURK</name>
<dbReference type="InterPro" id="IPR005119">
    <property type="entry name" value="LysR_subst-bd"/>
</dbReference>
<dbReference type="PANTHER" id="PTHR30346:SF28">
    <property type="entry name" value="HTH-TYPE TRANSCRIPTIONAL REGULATOR CYNR"/>
    <property type="match status" value="1"/>
</dbReference>
<dbReference type="Gene3D" id="3.40.190.10">
    <property type="entry name" value="Periplasmic binding protein-like II"/>
    <property type="match status" value="2"/>
</dbReference>
<dbReference type="Pfam" id="PF03466">
    <property type="entry name" value="LysR_substrate"/>
    <property type="match status" value="1"/>
</dbReference>
<evidence type="ECO:0000256" key="4">
    <source>
        <dbReference type="ARBA" id="ARBA00023163"/>
    </source>
</evidence>
<comment type="caution">
    <text evidence="6">The sequence shown here is derived from an EMBL/GenBank/DDBJ whole genome shotgun (WGS) entry which is preliminary data.</text>
</comment>
<dbReference type="PRINTS" id="PR00039">
    <property type="entry name" value="HTHLYSR"/>
</dbReference>
<dbReference type="SUPFAM" id="SSF46785">
    <property type="entry name" value="Winged helix' DNA-binding domain"/>
    <property type="match status" value="1"/>
</dbReference>
<feature type="domain" description="HTH lysR-type" evidence="5">
    <location>
        <begin position="1"/>
        <end position="58"/>
    </location>
</feature>
<dbReference type="InterPro" id="IPR036388">
    <property type="entry name" value="WH-like_DNA-bd_sf"/>
</dbReference>
<reference evidence="7" key="1">
    <citation type="journal article" date="2019" name="Int. J. Syst. Evol. Microbiol.">
        <title>The Global Catalogue of Microorganisms (GCM) 10K type strain sequencing project: providing services to taxonomists for standard genome sequencing and annotation.</title>
        <authorList>
            <consortium name="The Broad Institute Genomics Platform"/>
            <consortium name="The Broad Institute Genome Sequencing Center for Infectious Disease"/>
            <person name="Wu L."/>
            <person name="Ma J."/>
        </authorList>
    </citation>
    <scope>NUCLEOTIDE SEQUENCE [LARGE SCALE GENOMIC DNA]</scope>
    <source>
        <strain evidence="7">JCM 17666</strain>
    </source>
</reference>
<dbReference type="EMBL" id="BAABFO010000039">
    <property type="protein sequence ID" value="GAA4343616.1"/>
    <property type="molecule type" value="Genomic_DNA"/>
</dbReference>
<accession>A0ABP8HSB0</accession>
<dbReference type="PANTHER" id="PTHR30346">
    <property type="entry name" value="TRANSCRIPTIONAL DUAL REGULATOR HCAR-RELATED"/>
    <property type="match status" value="1"/>
</dbReference>
<dbReference type="Pfam" id="PF00126">
    <property type="entry name" value="HTH_1"/>
    <property type="match status" value="1"/>
</dbReference>
<evidence type="ECO:0000256" key="2">
    <source>
        <dbReference type="ARBA" id="ARBA00023015"/>
    </source>
</evidence>
<evidence type="ECO:0000313" key="7">
    <source>
        <dbReference type="Proteomes" id="UP001501671"/>
    </source>
</evidence>
<dbReference type="InterPro" id="IPR036390">
    <property type="entry name" value="WH_DNA-bd_sf"/>
</dbReference>
<evidence type="ECO:0000313" key="6">
    <source>
        <dbReference type="EMBL" id="GAA4343616.1"/>
    </source>
</evidence>
<dbReference type="Proteomes" id="UP001501671">
    <property type="component" value="Unassembled WGS sequence"/>
</dbReference>
<organism evidence="6 7">
    <name type="scientific">Pigmentiphaga soli</name>
    <dbReference type="NCBI Taxonomy" id="1007095"/>
    <lineage>
        <taxon>Bacteria</taxon>
        <taxon>Pseudomonadati</taxon>
        <taxon>Pseudomonadota</taxon>
        <taxon>Betaproteobacteria</taxon>
        <taxon>Burkholderiales</taxon>
        <taxon>Alcaligenaceae</taxon>
        <taxon>Pigmentiphaga</taxon>
    </lineage>
</organism>
<evidence type="ECO:0000256" key="3">
    <source>
        <dbReference type="ARBA" id="ARBA00023125"/>
    </source>
</evidence>
<keyword evidence="7" id="KW-1185">Reference proteome</keyword>
<sequence>MELKDLASFVVLAEELHFGRAAARLHISAPPLTQRIKQLENELGVVLFERNNRRVELAPAGALLLEEARSILDRTRQIRQRLQAVELGYAGRLRIGVSGSVIHSDARRRLEAAIPAGIDASWAMMSSAEQVKAIRERQLDMGVVNTPIDHDGLAVHVLEHEPFVVAVPATHRFAARKSIRLSMLRDDTFIIGERHLGPNYYDRMISACERAGFVPKVDLQSQLLSSYIGLVALGAGVTFAPRSLARAGLAGIAYLRIREQAPHAEVSLAWSAQRTSPVTDRVLSGMRIARGP</sequence>
<keyword evidence="4" id="KW-0804">Transcription</keyword>
<comment type="similarity">
    <text evidence="1">Belongs to the LysR transcriptional regulatory family.</text>
</comment>